<reference evidence="2" key="1">
    <citation type="journal article" date="2021" name="New Phytol.">
        <title>Evolutionary innovations through gain and loss of genes in the ectomycorrhizal Boletales.</title>
        <authorList>
            <person name="Wu G."/>
            <person name="Miyauchi S."/>
            <person name="Morin E."/>
            <person name="Kuo A."/>
            <person name="Drula E."/>
            <person name="Varga T."/>
            <person name="Kohler A."/>
            <person name="Feng B."/>
            <person name="Cao Y."/>
            <person name="Lipzen A."/>
            <person name="Daum C."/>
            <person name="Hundley H."/>
            <person name="Pangilinan J."/>
            <person name="Johnson J."/>
            <person name="Barry K."/>
            <person name="LaButti K."/>
            <person name="Ng V."/>
            <person name="Ahrendt S."/>
            <person name="Min B."/>
            <person name="Choi I.G."/>
            <person name="Park H."/>
            <person name="Plett J.M."/>
            <person name="Magnuson J."/>
            <person name="Spatafora J.W."/>
            <person name="Nagy L.G."/>
            <person name="Henrissat B."/>
            <person name="Grigoriev I.V."/>
            <person name="Yang Z.L."/>
            <person name="Xu J."/>
            <person name="Martin F.M."/>
        </authorList>
    </citation>
    <scope>NUCLEOTIDE SEQUENCE</scope>
    <source>
        <strain evidence="2">KKN 215</strain>
    </source>
</reference>
<dbReference type="AlphaFoldDB" id="A0A8K0XUM8"/>
<name>A0A8K0XUM8_9AGAR</name>
<feature type="region of interest" description="Disordered" evidence="1">
    <location>
        <begin position="38"/>
        <end position="65"/>
    </location>
</feature>
<sequence length="176" mass="19247">MALKRKLSQDFDDAAYTAVRPTAKKVQTSFVYSVEAFPSSDSSDMDVDMDDGSSNPELSPLNIPDHPFHTRLVSDASSTGSYLESPRTSPSYPAFDLYPHNPNTMSIDDADYFNCPANSSPRVGLMQPKGTGFTHHGQNCSQIPKLRMACSSGPNGQRTMWAHCEECGAIEMVDTD</sequence>
<keyword evidence="3" id="KW-1185">Reference proteome</keyword>
<gene>
    <name evidence="2" type="ORF">BXZ70DRAFT_16615</name>
</gene>
<accession>A0A8K0XUM8</accession>
<organism evidence="2 3">
    <name type="scientific">Cristinia sonorae</name>
    <dbReference type="NCBI Taxonomy" id="1940300"/>
    <lineage>
        <taxon>Eukaryota</taxon>
        <taxon>Fungi</taxon>
        <taxon>Dikarya</taxon>
        <taxon>Basidiomycota</taxon>
        <taxon>Agaricomycotina</taxon>
        <taxon>Agaricomycetes</taxon>
        <taxon>Agaricomycetidae</taxon>
        <taxon>Agaricales</taxon>
        <taxon>Pleurotineae</taxon>
        <taxon>Stephanosporaceae</taxon>
        <taxon>Cristinia</taxon>
    </lineage>
</organism>
<dbReference type="EMBL" id="JAEVFJ010000001">
    <property type="protein sequence ID" value="KAH8107852.1"/>
    <property type="molecule type" value="Genomic_DNA"/>
</dbReference>
<comment type="caution">
    <text evidence="2">The sequence shown here is derived from an EMBL/GenBank/DDBJ whole genome shotgun (WGS) entry which is preliminary data.</text>
</comment>
<proteinExistence type="predicted"/>
<dbReference type="Proteomes" id="UP000813824">
    <property type="component" value="Unassembled WGS sequence"/>
</dbReference>
<evidence type="ECO:0000256" key="1">
    <source>
        <dbReference type="SAM" id="MobiDB-lite"/>
    </source>
</evidence>
<evidence type="ECO:0000313" key="2">
    <source>
        <dbReference type="EMBL" id="KAH8107852.1"/>
    </source>
</evidence>
<protein>
    <submittedName>
        <fullName evidence="2">Uncharacterized protein</fullName>
    </submittedName>
</protein>
<dbReference type="OrthoDB" id="2574468at2759"/>
<evidence type="ECO:0000313" key="3">
    <source>
        <dbReference type="Proteomes" id="UP000813824"/>
    </source>
</evidence>